<gene>
    <name evidence="2" type="ORF">Thini_2873</name>
</gene>
<evidence type="ECO:0000313" key="3">
    <source>
        <dbReference type="Proteomes" id="UP000005317"/>
    </source>
</evidence>
<dbReference type="PANTHER" id="PTHR38590:SF1">
    <property type="entry name" value="BLL0828 PROTEIN"/>
    <property type="match status" value="1"/>
</dbReference>
<keyword evidence="3" id="KW-1185">Reference proteome</keyword>
<dbReference type="PANTHER" id="PTHR38590">
    <property type="entry name" value="BLL0828 PROTEIN"/>
    <property type="match status" value="1"/>
</dbReference>
<dbReference type="CDD" id="cd01038">
    <property type="entry name" value="Endonuclease_DUF559"/>
    <property type="match status" value="1"/>
</dbReference>
<proteinExistence type="predicted"/>
<accession>A0A656HH96</accession>
<dbReference type="RefSeq" id="WP_002709307.1">
    <property type="nucleotide sequence ID" value="NZ_JH651384.1"/>
</dbReference>
<dbReference type="InterPro" id="IPR007569">
    <property type="entry name" value="DUF559"/>
</dbReference>
<feature type="domain" description="DUF559" evidence="1">
    <location>
        <begin position="4"/>
        <end position="110"/>
    </location>
</feature>
<sequence length="113" mass="13455">MNPREKARCLRQQSTAEEALLWEALRNRRLAGYKFRRQYAIDQYIVDFICVSERLVIELDGTHHADAEQIAYDEVRSQFMQAAGYRILRFWNHHVEQDMTDVLNTIKRAIGRE</sequence>
<evidence type="ECO:0000259" key="1">
    <source>
        <dbReference type="Pfam" id="PF04480"/>
    </source>
</evidence>
<dbReference type="OrthoDB" id="9798754at2"/>
<dbReference type="InterPro" id="IPR011335">
    <property type="entry name" value="Restrct_endonuc-II-like"/>
</dbReference>
<name>A0A656HH96_THINJ</name>
<evidence type="ECO:0000313" key="2">
    <source>
        <dbReference type="EMBL" id="EIJ35404.1"/>
    </source>
</evidence>
<organism evidence="2 3">
    <name type="scientific">Thiothrix nivea (strain ATCC 35100 / DSM 5205 / JP2)</name>
    <dbReference type="NCBI Taxonomy" id="870187"/>
    <lineage>
        <taxon>Bacteria</taxon>
        <taxon>Pseudomonadati</taxon>
        <taxon>Pseudomonadota</taxon>
        <taxon>Gammaproteobacteria</taxon>
        <taxon>Thiotrichales</taxon>
        <taxon>Thiotrichaceae</taxon>
        <taxon>Thiothrix</taxon>
    </lineage>
</organism>
<dbReference type="Gene3D" id="3.40.960.10">
    <property type="entry name" value="VSR Endonuclease"/>
    <property type="match status" value="1"/>
</dbReference>
<dbReference type="Proteomes" id="UP000005317">
    <property type="component" value="Unassembled WGS sequence"/>
</dbReference>
<dbReference type="AlphaFoldDB" id="A0A656HH96"/>
<dbReference type="SUPFAM" id="SSF52980">
    <property type="entry name" value="Restriction endonuclease-like"/>
    <property type="match status" value="1"/>
</dbReference>
<dbReference type="Pfam" id="PF04480">
    <property type="entry name" value="DUF559"/>
    <property type="match status" value="1"/>
</dbReference>
<reference evidence="3" key="1">
    <citation type="journal article" date="2011" name="Stand. Genomic Sci.">
        <title>Genome sequence of the filamentous, gliding Thiothrix nivea neotype strain (JP2(T)).</title>
        <authorList>
            <person name="Lapidus A."/>
            <person name="Nolan M."/>
            <person name="Lucas S."/>
            <person name="Glavina Del Rio T."/>
            <person name="Tice H."/>
            <person name="Cheng J.F."/>
            <person name="Tapia R."/>
            <person name="Han C."/>
            <person name="Goodwin L."/>
            <person name="Pitluck S."/>
            <person name="Liolios K."/>
            <person name="Pagani I."/>
            <person name="Ivanova N."/>
            <person name="Huntemann M."/>
            <person name="Mavromatis K."/>
            <person name="Mikhailova N."/>
            <person name="Pati A."/>
            <person name="Chen A."/>
            <person name="Palaniappan K."/>
            <person name="Land M."/>
            <person name="Brambilla E.M."/>
            <person name="Rohde M."/>
            <person name="Abt B."/>
            <person name="Verbarg S."/>
            <person name="Goker M."/>
            <person name="Bristow J."/>
            <person name="Eisen J.A."/>
            <person name="Markowitz V."/>
            <person name="Hugenholtz P."/>
            <person name="Kyrpides N.C."/>
            <person name="Klenk H.P."/>
            <person name="Woyke T."/>
        </authorList>
    </citation>
    <scope>NUCLEOTIDE SEQUENCE [LARGE SCALE GENOMIC DNA]</scope>
    <source>
        <strain evidence="3">ATCC 35100 / DSM 5205 / JP2</strain>
    </source>
</reference>
<dbReference type="EMBL" id="JH651384">
    <property type="protein sequence ID" value="EIJ35404.1"/>
    <property type="molecule type" value="Genomic_DNA"/>
</dbReference>
<protein>
    <recommendedName>
        <fullName evidence="1">DUF559 domain-containing protein</fullName>
    </recommendedName>
</protein>
<dbReference type="InterPro" id="IPR047216">
    <property type="entry name" value="Endonuclease_DUF559_bact"/>
</dbReference>